<protein>
    <submittedName>
        <fullName evidence="1">Uncharacterized protein</fullName>
    </submittedName>
</protein>
<dbReference type="EMBL" id="CAUOFW020002724">
    <property type="protein sequence ID" value="CAK9155583.1"/>
    <property type="molecule type" value="Genomic_DNA"/>
</dbReference>
<sequence>MSGVGAGGIRVWRRRGKARDWEFMELDVGGGERVPTLDAKLDLAAVGGGGYVVDWYVVGGYKAREVEELVEMALSC</sequence>
<reference evidence="1 2" key="1">
    <citation type="submission" date="2024-02" db="EMBL/GenBank/DDBJ databases">
        <authorList>
            <person name="Vignale AGUSTIN F."/>
            <person name="Sosa J E."/>
            <person name="Modenutti C."/>
        </authorList>
    </citation>
    <scope>NUCLEOTIDE SEQUENCE [LARGE SCALE GENOMIC DNA]</scope>
</reference>
<dbReference type="Proteomes" id="UP001642360">
    <property type="component" value="Unassembled WGS sequence"/>
</dbReference>
<name>A0ABC8SEF0_9AQUA</name>
<proteinExistence type="predicted"/>
<dbReference type="AlphaFoldDB" id="A0ABC8SEF0"/>
<keyword evidence="2" id="KW-1185">Reference proteome</keyword>
<evidence type="ECO:0000313" key="1">
    <source>
        <dbReference type="EMBL" id="CAK9155583.1"/>
    </source>
</evidence>
<accession>A0ABC8SEF0</accession>
<evidence type="ECO:0000313" key="2">
    <source>
        <dbReference type="Proteomes" id="UP001642360"/>
    </source>
</evidence>
<comment type="caution">
    <text evidence="1">The sequence shown here is derived from an EMBL/GenBank/DDBJ whole genome shotgun (WGS) entry which is preliminary data.</text>
</comment>
<organism evidence="1 2">
    <name type="scientific">Ilex paraguariensis</name>
    <name type="common">yerba mate</name>
    <dbReference type="NCBI Taxonomy" id="185542"/>
    <lineage>
        <taxon>Eukaryota</taxon>
        <taxon>Viridiplantae</taxon>
        <taxon>Streptophyta</taxon>
        <taxon>Embryophyta</taxon>
        <taxon>Tracheophyta</taxon>
        <taxon>Spermatophyta</taxon>
        <taxon>Magnoliopsida</taxon>
        <taxon>eudicotyledons</taxon>
        <taxon>Gunneridae</taxon>
        <taxon>Pentapetalae</taxon>
        <taxon>asterids</taxon>
        <taxon>campanulids</taxon>
        <taxon>Aquifoliales</taxon>
        <taxon>Aquifoliaceae</taxon>
        <taxon>Ilex</taxon>
    </lineage>
</organism>
<gene>
    <name evidence="1" type="ORF">ILEXP_LOCUS23995</name>
</gene>